<organism evidence="4 5">
    <name type="scientific">Nitratireductor indicus C115</name>
    <dbReference type="NCBI Taxonomy" id="1231190"/>
    <lineage>
        <taxon>Bacteria</taxon>
        <taxon>Pseudomonadati</taxon>
        <taxon>Pseudomonadota</taxon>
        <taxon>Alphaproteobacteria</taxon>
        <taxon>Hyphomicrobiales</taxon>
        <taxon>Phyllobacteriaceae</taxon>
        <taxon>Nitratireductor</taxon>
    </lineage>
</organism>
<dbReference type="STRING" id="721133.SAMN05216176_104190"/>
<dbReference type="Pfam" id="PF13519">
    <property type="entry name" value="VWA_2"/>
    <property type="match status" value="1"/>
</dbReference>
<proteinExistence type="predicted"/>
<dbReference type="InterPro" id="IPR036465">
    <property type="entry name" value="vWFA_dom_sf"/>
</dbReference>
<sequence>MRCFLKQRQAGGSSGREHPICVAVAGLAPLALAAALSAAHPARAAESDHAAVLVLDASGSMWGQIAGGQTKIEVARDVLGDFLALRDPQVPLGFIAYGHNRKGDCSDIEVIAPTGIQRGGGLATRLNGISPKGKTPLGQSLRLAAGQIPRTAESADIVLVTDGLETCGVDPCAVAEELMAEGIRIRAHVVGFGLTEQEAQSLSCVPEKTGGLLLRPQSGDELAEALTRTAERVERQPPVPGKAVLNLAIKADVAGRPDAVEWHARNLASGEERKLGRLVFDGSRTALPVELEAGPWLIRAEAGEAGRGEIELTVAASDSRTVYVPFTGAYPEISLSDRGPYTADMSIALPYEVTREGLAKGGADFLIYQLEPGQKDLGKALTWTYVEGTLGRKLAALQLVGGPGRYTLAFARSGETDIANVQARFDIEVEARPAVSLEAPAAINPGMAIPVSARGAHYYLDRIELHRDGQAVSYDHSRTLQDLYWPDGSNALKAPAEVGHYELVYIRNDAAGGDAEIVARVPIEVREGDLYREERERPTSGAHQKAEAGGDGMGHGPDDFLAAEDVGFRCDKRTACQIRDAETGLSFVLPAGWFTDIPVFGGRTAGQAQAGEMLPFPSISFFSAAEVPDTIVLNPHQWLRMNGPCEPINVGELCMFESANPEASTAFELLIATLSWDGTRPGVVQVPPSDAPPETLQQCGTRQECPFFEAETGLGGTLPPGWAVDVSTLAVDGRSRATWFSYKRDGVEKYMALNQDGNDPGINCAATGAGRLCEFSETITPREKNTLVETLYRKPVGGG</sequence>
<evidence type="ECO:0000256" key="1">
    <source>
        <dbReference type="SAM" id="MobiDB-lite"/>
    </source>
</evidence>
<gene>
    <name evidence="4" type="ORF">NA8A_12695</name>
</gene>
<reference evidence="4 5" key="1">
    <citation type="journal article" date="2012" name="J. Bacteriol.">
        <title>Genome Sequence of Nitratireductor indicus Type Strain C115.</title>
        <authorList>
            <person name="Lai Q."/>
            <person name="Li G."/>
            <person name="Yu Z."/>
            <person name="Shao Z."/>
        </authorList>
    </citation>
    <scope>NUCLEOTIDE SEQUENCE [LARGE SCALE GENOMIC DNA]</scope>
    <source>
        <strain evidence="4 5">C115</strain>
    </source>
</reference>
<dbReference type="InterPro" id="IPR002035">
    <property type="entry name" value="VWF_A"/>
</dbReference>
<evidence type="ECO:0000313" key="4">
    <source>
        <dbReference type="EMBL" id="EKF41930.1"/>
    </source>
</evidence>
<dbReference type="Proteomes" id="UP000007374">
    <property type="component" value="Unassembled WGS sequence"/>
</dbReference>
<feature type="signal peptide" evidence="2">
    <location>
        <begin position="1"/>
        <end position="44"/>
    </location>
</feature>
<dbReference type="SUPFAM" id="SSF53300">
    <property type="entry name" value="vWA-like"/>
    <property type="match status" value="1"/>
</dbReference>
<dbReference type="eggNOG" id="COG2304">
    <property type="taxonomic scope" value="Bacteria"/>
</dbReference>
<feature type="compositionally biased region" description="Basic and acidic residues" evidence="1">
    <location>
        <begin position="533"/>
        <end position="548"/>
    </location>
</feature>
<dbReference type="SMART" id="SM00327">
    <property type="entry name" value="VWA"/>
    <property type="match status" value="1"/>
</dbReference>
<evidence type="ECO:0000313" key="5">
    <source>
        <dbReference type="Proteomes" id="UP000007374"/>
    </source>
</evidence>
<evidence type="ECO:0000256" key="2">
    <source>
        <dbReference type="SAM" id="SignalP"/>
    </source>
</evidence>
<comment type="caution">
    <text evidence="4">The sequence shown here is derived from an EMBL/GenBank/DDBJ whole genome shotgun (WGS) entry which is preliminary data.</text>
</comment>
<accession>K2NRC5</accession>
<protein>
    <recommendedName>
        <fullName evidence="3">VWFA domain-containing protein</fullName>
    </recommendedName>
</protein>
<keyword evidence="5" id="KW-1185">Reference proteome</keyword>
<name>K2NRC5_9HYPH</name>
<dbReference type="RefSeq" id="WP_009450713.1">
    <property type="nucleotide sequence ID" value="NZ_AMSI01000008.1"/>
</dbReference>
<keyword evidence="2" id="KW-0732">Signal</keyword>
<feature type="region of interest" description="Disordered" evidence="1">
    <location>
        <begin position="533"/>
        <end position="553"/>
    </location>
</feature>
<dbReference type="Gene3D" id="3.40.50.410">
    <property type="entry name" value="von Willebrand factor, type A domain"/>
    <property type="match status" value="1"/>
</dbReference>
<dbReference type="OrthoDB" id="9783818at2"/>
<dbReference type="EMBL" id="AMSI01000008">
    <property type="protein sequence ID" value="EKF41930.1"/>
    <property type="molecule type" value="Genomic_DNA"/>
</dbReference>
<evidence type="ECO:0000259" key="3">
    <source>
        <dbReference type="PROSITE" id="PS50234"/>
    </source>
</evidence>
<feature type="chain" id="PRO_5003864777" description="VWFA domain-containing protein" evidence="2">
    <location>
        <begin position="45"/>
        <end position="799"/>
    </location>
</feature>
<dbReference type="PATRIC" id="fig|1231190.3.peg.2636"/>
<feature type="domain" description="VWFA" evidence="3">
    <location>
        <begin position="50"/>
        <end position="233"/>
    </location>
</feature>
<dbReference type="PROSITE" id="PS50234">
    <property type="entry name" value="VWFA"/>
    <property type="match status" value="1"/>
</dbReference>
<dbReference type="AlphaFoldDB" id="K2NRC5"/>